<proteinExistence type="predicted"/>
<feature type="transmembrane region" description="Helical" evidence="1">
    <location>
        <begin position="48"/>
        <end position="65"/>
    </location>
</feature>
<sequence>MVKQAGQNKRCIHCSSERTAVMSKWRYVFFMSTLPVIMAVILGWWMTSFFFIFIPAVIVLNSILASKKPPVIMCMDCRKETGRAARSA</sequence>
<dbReference type="AlphaFoldDB" id="A0A419UZU1"/>
<evidence type="ECO:0000313" key="3">
    <source>
        <dbReference type="Proteomes" id="UP000285120"/>
    </source>
</evidence>
<dbReference type="OrthoDB" id="2974358at2"/>
<comment type="caution">
    <text evidence="2">The sequence shown here is derived from an EMBL/GenBank/DDBJ whole genome shotgun (WGS) entry which is preliminary data.</text>
</comment>
<name>A0A419UZU1_9BACL</name>
<keyword evidence="3" id="KW-1185">Reference proteome</keyword>
<organism evidence="2 3">
    <name type="scientific">Sinobaca qinghaiensis</name>
    <dbReference type="NCBI Taxonomy" id="342944"/>
    <lineage>
        <taxon>Bacteria</taxon>
        <taxon>Bacillati</taxon>
        <taxon>Bacillota</taxon>
        <taxon>Bacilli</taxon>
        <taxon>Bacillales</taxon>
        <taxon>Sporolactobacillaceae</taxon>
        <taxon>Sinobaca</taxon>
    </lineage>
</organism>
<evidence type="ECO:0000313" key="2">
    <source>
        <dbReference type="EMBL" id="RKD71181.1"/>
    </source>
</evidence>
<evidence type="ECO:0000256" key="1">
    <source>
        <dbReference type="SAM" id="Phobius"/>
    </source>
</evidence>
<accession>A0A419UZU1</accession>
<keyword evidence="1" id="KW-0472">Membrane</keyword>
<gene>
    <name evidence="2" type="ORF">ATL39_2576</name>
</gene>
<dbReference type="RefSeq" id="WP_120193734.1">
    <property type="nucleotide sequence ID" value="NZ_RAPK01000010.1"/>
</dbReference>
<feature type="transmembrane region" description="Helical" evidence="1">
    <location>
        <begin position="25"/>
        <end position="42"/>
    </location>
</feature>
<keyword evidence="1" id="KW-1133">Transmembrane helix</keyword>
<dbReference type="EMBL" id="RAPK01000010">
    <property type="protein sequence ID" value="RKD71181.1"/>
    <property type="molecule type" value="Genomic_DNA"/>
</dbReference>
<reference evidence="2 3" key="1">
    <citation type="submission" date="2018-09" db="EMBL/GenBank/DDBJ databases">
        <title>Genomic Encyclopedia of Archaeal and Bacterial Type Strains, Phase II (KMG-II): from individual species to whole genera.</title>
        <authorList>
            <person name="Goeker M."/>
        </authorList>
    </citation>
    <scope>NUCLEOTIDE SEQUENCE [LARGE SCALE GENOMIC DNA]</scope>
    <source>
        <strain evidence="2 3">DSM 17008</strain>
    </source>
</reference>
<dbReference type="Proteomes" id="UP000285120">
    <property type="component" value="Unassembled WGS sequence"/>
</dbReference>
<keyword evidence="1" id="KW-0812">Transmembrane</keyword>
<protein>
    <submittedName>
        <fullName evidence="2">Uncharacterized protein</fullName>
    </submittedName>
</protein>